<name>A0ABV9VPM9_9ACTN</name>
<sequence>MTQPTGARICIGVNGIGSGHSTRQLRIARELARRGNAVAILATGRASEIFTPLEFPVYQVVMPSMFGGPRHLQWGGILRAEVPRLARSARTVAAARTAMKQQFGEPDLYISDFEPCSAYFSYLERKPLVTLEQQSKYRFLEFPDLHGFSARVERQRMQLFAPRAQQSFSGSFVPIDAPPRGRTRRRVTITPPIISSDVLRLSAQQRDRGESGLSVAYFLEYFSDRNIHLAKRLGEVFGRCFPERELHVYLPGNVDGITSEYDNVSYRPASRDSFLQDLLRCDNVFASAGYNLISECILLQVPMYLVPAPTYDQVWCAATAEQHGIGTRNDDIREESVRDFVEQCAQGRYAKSVGALRDHVSNDPVPMIVDAIEELVNRKPSPAYEGRTS</sequence>
<dbReference type="Gene3D" id="3.40.50.2000">
    <property type="entry name" value="Glycogen Phosphorylase B"/>
    <property type="match status" value="1"/>
</dbReference>
<dbReference type="Proteomes" id="UP001595912">
    <property type="component" value="Unassembled WGS sequence"/>
</dbReference>
<evidence type="ECO:0000313" key="2">
    <source>
        <dbReference type="Proteomes" id="UP001595912"/>
    </source>
</evidence>
<gene>
    <name evidence="1" type="ORF">ACFPIJ_10630</name>
</gene>
<accession>A0ABV9VPM9</accession>
<proteinExistence type="predicted"/>
<organism evidence="1 2">
    <name type="scientific">Dactylosporangium cerinum</name>
    <dbReference type="NCBI Taxonomy" id="1434730"/>
    <lineage>
        <taxon>Bacteria</taxon>
        <taxon>Bacillati</taxon>
        <taxon>Actinomycetota</taxon>
        <taxon>Actinomycetes</taxon>
        <taxon>Micromonosporales</taxon>
        <taxon>Micromonosporaceae</taxon>
        <taxon>Dactylosporangium</taxon>
    </lineage>
</organism>
<protein>
    <submittedName>
        <fullName evidence="1">Glycosyltransferase family protein</fullName>
    </submittedName>
</protein>
<dbReference type="Pfam" id="PF13528">
    <property type="entry name" value="Glyco_trans_1_3"/>
    <property type="match status" value="1"/>
</dbReference>
<keyword evidence="2" id="KW-1185">Reference proteome</keyword>
<evidence type="ECO:0000313" key="1">
    <source>
        <dbReference type="EMBL" id="MFC4998288.1"/>
    </source>
</evidence>
<comment type="caution">
    <text evidence="1">The sequence shown here is derived from an EMBL/GenBank/DDBJ whole genome shotgun (WGS) entry which is preliminary data.</text>
</comment>
<dbReference type="EMBL" id="JBHSIU010000011">
    <property type="protein sequence ID" value="MFC4998288.1"/>
    <property type="molecule type" value="Genomic_DNA"/>
</dbReference>
<dbReference type="RefSeq" id="WP_380114543.1">
    <property type="nucleotide sequence ID" value="NZ_JBHSIU010000011.1"/>
</dbReference>
<reference evidence="2" key="1">
    <citation type="journal article" date="2019" name="Int. J. Syst. Evol. Microbiol.">
        <title>The Global Catalogue of Microorganisms (GCM) 10K type strain sequencing project: providing services to taxonomists for standard genome sequencing and annotation.</title>
        <authorList>
            <consortium name="The Broad Institute Genomics Platform"/>
            <consortium name="The Broad Institute Genome Sequencing Center for Infectious Disease"/>
            <person name="Wu L."/>
            <person name="Ma J."/>
        </authorList>
    </citation>
    <scope>NUCLEOTIDE SEQUENCE [LARGE SCALE GENOMIC DNA]</scope>
    <source>
        <strain evidence="2">CGMCC 4.7152</strain>
    </source>
</reference>
<dbReference type="SUPFAM" id="SSF53756">
    <property type="entry name" value="UDP-Glycosyltransferase/glycogen phosphorylase"/>
    <property type="match status" value="1"/>
</dbReference>